<dbReference type="PATRIC" id="fig|1122219.3.peg.2074"/>
<gene>
    <name evidence="2" type="ORF">AB840_02575</name>
</gene>
<dbReference type="Gene3D" id="3.40.630.30">
    <property type="match status" value="1"/>
</dbReference>
<protein>
    <submittedName>
        <fullName evidence="2">GNAT family acetyltransferase</fullName>
    </submittedName>
</protein>
<proteinExistence type="predicted"/>
<sequence length="152" mass="17454">MKIVDGTNHLDAIKALIVEYTQSLQRDLTFQGLAEELACLERKYAPPAGRLLAAVTEEGHVAGCVAYHRHTNTRCEMKRLYVQPAYRCEHTGQVLIAAIIEAARQDGYTEMVLDTLYPMQRAIYLYKQFGFEEIDAYYDNPMKDVLYMRKVL</sequence>
<dbReference type="EMBL" id="LEKT01000005">
    <property type="protein sequence ID" value="KMO87453.1"/>
    <property type="molecule type" value="Genomic_DNA"/>
</dbReference>
<dbReference type="AlphaFoldDB" id="A0A0J6WYW8"/>
<evidence type="ECO:0000313" key="2">
    <source>
        <dbReference type="EMBL" id="KMO87453.1"/>
    </source>
</evidence>
<dbReference type="InParanoid" id="A0A0J6WYW8"/>
<accession>A0A0J6WYW8</accession>
<dbReference type="PANTHER" id="PTHR43305:SF1">
    <property type="entry name" value="FAMILY N-ACETYLTRANSFERASE, PUTATIVE (AFU_ORTHOLOGUE AFUA_2G01380)-RELATED"/>
    <property type="match status" value="1"/>
</dbReference>
<dbReference type="OrthoDB" id="67353at2"/>
<dbReference type="Proteomes" id="UP000036503">
    <property type="component" value="Unassembled WGS sequence"/>
</dbReference>
<dbReference type="STRING" id="39029.BSR42_05125"/>
<reference evidence="2 3" key="1">
    <citation type="submission" date="2015-06" db="EMBL/GenBank/DDBJ databases">
        <title>Draft genome sequence of beer spoilage bacterium Megasphaera cerevisiae type strain 20462.</title>
        <authorList>
            <person name="Kutumbaka K."/>
            <person name="Pasmowitz J."/>
            <person name="Mategko J."/>
            <person name="Reyes D."/>
            <person name="Friedrich A."/>
            <person name="Han S."/>
            <person name="Martens-Habbena W."/>
            <person name="Neal-McKinney J."/>
            <person name="Janagama H.K."/>
            <person name="Nadala C."/>
            <person name="Samadpour M."/>
        </authorList>
    </citation>
    <scope>NUCLEOTIDE SEQUENCE [LARGE SCALE GENOMIC DNA]</scope>
    <source>
        <strain evidence="2 3">DSM 20462</strain>
    </source>
</reference>
<keyword evidence="3" id="KW-1185">Reference proteome</keyword>
<evidence type="ECO:0000313" key="3">
    <source>
        <dbReference type="Proteomes" id="UP000036503"/>
    </source>
</evidence>
<dbReference type="InterPro" id="IPR000182">
    <property type="entry name" value="GNAT_dom"/>
</dbReference>
<dbReference type="SUPFAM" id="SSF55729">
    <property type="entry name" value="Acyl-CoA N-acyltransferases (Nat)"/>
    <property type="match status" value="1"/>
</dbReference>
<dbReference type="RefSeq" id="WP_048513270.1">
    <property type="nucleotide sequence ID" value="NZ_FUXD01000001.1"/>
</dbReference>
<evidence type="ECO:0000259" key="1">
    <source>
        <dbReference type="PROSITE" id="PS51186"/>
    </source>
</evidence>
<dbReference type="InterPro" id="IPR052777">
    <property type="entry name" value="Acetyltransferase_Enz"/>
</dbReference>
<dbReference type="PROSITE" id="PS51186">
    <property type="entry name" value="GNAT"/>
    <property type="match status" value="1"/>
</dbReference>
<comment type="caution">
    <text evidence="2">The sequence shown here is derived from an EMBL/GenBank/DDBJ whole genome shotgun (WGS) entry which is preliminary data.</text>
</comment>
<feature type="domain" description="N-acetyltransferase" evidence="1">
    <location>
        <begin position="1"/>
        <end position="152"/>
    </location>
</feature>
<dbReference type="InterPro" id="IPR016181">
    <property type="entry name" value="Acyl_CoA_acyltransferase"/>
</dbReference>
<organism evidence="2 3">
    <name type="scientific">Megasphaera cerevisiae DSM 20462</name>
    <dbReference type="NCBI Taxonomy" id="1122219"/>
    <lineage>
        <taxon>Bacteria</taxon>
        <taxon>Bacillati</taxon>
        <taxon>Bacillota</taxon>
        <taxon>Negativicutes</taxon>
        <taxon>Veillonellales</taxon>
        <taxon>Veillonellaceae</taxon>
        <taxon>Megasphaera</taxon>
    </lineage>
</organism>
<dbReference type="PANTHER" id="PTHR43305">
    <property type="entry name" value="FAMILY N-ACETYLTRANSFERASE, PUTATIVE (AFU_ORTHOLOGUE AFUA_2G01380)-RELATED"/>
    <property type="match status" value="1"/>
</dbReference>
<dbReference type="CDD" id="cd04301">
    <property type="entry name" value="NAT_SF"/>
    <property type="match status" value="1"/>
</dbReference>
<dbReference type="GO" id="GO:0016747">
    <property type="term" value="F:acyltransferase activity, transferring groups other than amino-acyl groups"/>
    <property type="evidence" value="ECO:0007669"/>
    <property type="project" value="InterPro"/>
</dbReference>
<name>A0A0J6WYW8_9FIRM</name>
<keyword evidence="2" id="KW-0808">Transferase</keyword>
<dbReference type="Pfam" id="PF00583">
    <property type="entry name" value="Acetyltransf_1"/>
    <property type="match status" value="1"/>
</dbReference>